<comment type="caution">
    <text evidence="2">The sequence shown here is derived from an EMBL/GenBank/DDBJ whole genome shotgun (WGS) entry which is preliminary data.</text>
</comment>
<name>A0A1F5NQA2_9BACT</name>
<reference evidence="2 3" key="1">
    <citation type="journal article" date="2016" name="Nat. Commun.">
        <title>Thousands of microbial genomes shed light on interconnected biogeochemical processes in an aquifer system.</title>
        <authorList>
            <person name="Anantharaman K."/>
            <person name="Brown C.T."/>
            <person name="Hug L.A."/>
            <person name="Sharon I."/>
            <person name="Castelle C.J."/>
            <person name="Probst A.J."/>
            <person name="Thomas B.C."/>
            <person name="Singh A."/>
            <person name="Wilkins M.J."/>
            <person name="Karaoz U."/>
            <person name="Brodie E.L."/>
            <person name="Williams K.H."/>
            <person name="Hubbard S.S."/>
            <person name="Banfield J.F."/>
        </authorList>
    </citation>
    <scope>NUCLEOTIDE SEQUENCE [LARGE SCALE GENOMIC DNA]</scope>
</reference>
<feature type="transmembrane region" description="Helical" evidence="1">
    <location>
        <begin position="25"/>
        <end position="43"/>
    </location>
</feature>
<organism evidence="2 3">
    <name type="scientific">Candidatus Doudnabacteria bacterium RIFCSPHIGHO2_01_FULL_45_18</name>
    <dbReference type="NCBI Taxonomy" id="1817823"/>
    <lineage>
        <taxon>Bacteria</taxon>
        <taxon>Candidatus Doudnaibacteriota</taxon>
    </lineage>
</organism>
<protein>
    <submittedName>
        <fullName evidence="2">Uncharacterized protein</fullName>
    </submittedName>
</protein>
<proteinExistence type="predicted"/>
<accession>A0A1F5NQA2</accession>
<sequence length="270" mass="30303">MFDNDRLQEFFLVIGDKVALVNKKLWYALGITLVLLIPVYFLAKLAFFKSFSKYEPPEVSHSEVTRQPLQILEKKILTLSNNAYSGYVKIKNINLDLGVASQTYSAEFKTFGGTTLTKIQGMTFILPSSEKLLVFSRFSADQTPDEIVLTFGQSSFQRKPEVEFDYRLERVSVQNLASGLEVSAGIRNLTPFKIKTINLPVAVFNNQNQIVAVNSTNINDVGSGETRTFQYLPWPAGVFGAQRAEIYPEINIFDPSIFSTEPGVSPFDNQ</sequence>
<evidence type="ECO:0000313" key="3">
    <source>
        <dbReference type="Proteomes" id="UP000176233"/>
    </source>
</evidence>
<keyword evidence="1" id="KW-0472">Membrane</keyword>
<dbReference type="Proteomes" id="UP000176233">
    <property type="component" value="Unassembled WGS sequence"/>
</dbReference>
<gene>
    <name evidence="2" type="ORF">A2660_02385</name>
</gene>
<evidence type="ECO:0000313" key="2">
    <source>
        <dbReference type="EMBL" id="OGE79867.1"/>
    </source>
</evidence>
<evidence type="ECO:0000256" key="1">
    <source>
        <dbReference type="SAM" id="Phobius"/>
    </source>
</evidence>
<dbReference type="EMBL" id="MFEJ01000025">
    <property type="protein sequence ID" value="OGE79867.1"/>
    <property type="molecule type" value="Genomic_DNA"/>
</dbReference>
<dbReference type="AlphaFoldDB" id="A0A1F5NQA2"/>
<keyword evidence="1" id="KW-1133">Transmembrane helix</keyword>
<keyword evidence="1" id="KW-0812">Transmembrane</keyword>